<dbReference type="Proteomes" id="UP000887572">
    <property type="component" value="Unplaced"/>
</dbReference>
<proteinExistence type="predicted"/>
<accession>A0A914HPW4</accession>
<dbReference type="AlphaFoldDB" id="A0A914HPW4"/>
<reference evidence="2" key="1">
    <citation type="submission" date="2022-11" db="UniProtKB">
        <authorList>
            <consortium name="WormBaseParasite"/>
        </authorList>
    </citation>
    <scope>IDENTIFICATION</scope>
</reference>
<sequence length="77" mass="8936">MDNEFVNDKNPADNRPYIVDNFAIDDIRSMLRTAEVVLFKPNFSTRFVINLGSADPPELLQLSRIFICYRKQKSAQK</sequence>
<organism evidence="1 2">
    <name type="scientific">Globodera rostochiensis</name>
    <name type="common">Golden nematode worm</name>
    <name type="synonym">Heterodera rostochiensis</name>
    <dbReference type="NCBI Taxonomy" id="31243"/>
    <lineage>
        <taxon>Eukaryota</taxon>
        <taxon>Metazoa</taxon>
        <taxon>Ecdysozoa</taxon>
        <taxon>Nematoda</taxon>
        <taxon>Chromadorea</taxon>
        <taxon>Rhabditida</taxon>
        <taxon>Tylenchina</taxon>
        <taxon>Tylenchomorpha</taxon>
        <taxon>Tylenchoidea</taxon>
        <taxon>Heteroderidae</taxon>
        <taxon>Heteroderinae</taxon>
        <taxon>Globodera</taxon>
    </lineage>
</organism>
<protein>
    <submittedName>
        <fullName evidence="2">Uncharacterized protein</fullName>
    </submittedName>
</protein>
<evidence type="ECO:0000313" key="2">
    <source>
        <dbReference type="WBParaSite" id="Gr19_v10_g2615.t1"/>
    </source>
</evidence>
<keyword evidence="1" id="KW-1185">Reference proteome</keyword>
<evidence type="ECO:0000313" key="1">
    <source>
        <dbReference type="Proteomes" id="UP000887572"/>
    </source>
</evidence>
<name>A0A914HPW4_GLORO</name>
<dbReference type="WBParaSite" id="Gr19_v10_g2615.t1">
    <property type="protein sequence ID" value="Gr19_v10_g2615.t1"/>
    <property type="gene ID" value="Gr19_v10_g2615"/>
</dbReference>